<keyword evidence="2" id="KW-0560">Oxidoreductase</keyword>
<dbReference type="Gene3D" id="3.40.718.10">
    <property type="entry name" value="Isopropylmalate Dehydrogenase"/>
    <property type="match status" value="1"/>
</dbReference>
<evidence type="ECO:0000313" key="5">
    <source>
        <dbReference type="Proteomes" id="UP001341820"/>
    </source>
</evidence>
<dbReference type="EMBL" id="JAROAS010000029">
    <property type="protein sequence ID" value="MED4129330.1"/>
    <property type="molecule type" value="Genomic_DNA"/>
</dbReference>
<dbReference type="RefSeq" id="WP_328237983.1">
    <property type="nucleotide sequence ID" value="NZ_JAROAS010000029.1"/>
</dbReference>
<accession>A0ABU6NQ29</accession>
<dbReference type="SUPFAM" id="SSF53659">
    <property type="entry name" value="Isocitrate/Isopropylmalate dehydrogenase-like"/>
    <property type="match status" value="1"/>
</dbReference>
<protein>
    <submittedName>
        <fullName evidence="4">Isocitrate/isopropylmalate family dehydrogenase</fullName>
    </submittedName>
</protein>
<gene>
    <name evidence="4" type="ORF">P5F74_14400</name>
</gene>
<proteinExistence type="inferred from homology"/>
<dbReference type="PROSITE" id="PS00470">
    <property type="entry name" value="IDH_IMDH"/>
    <property type="match status" value="1"/>
</dbReference>
<comment type="similarity">
    <text evidence="1">Belongs to the isocitrate and isopropylmalate dehydrogenases family.</text>
</comment>
<name>A0ABU6NQ29_9BACI</name>
<dbReference type="PANTHER" id="PTHR11835:SF34">
    <property type="entry name" value="ISOCITRATE DEHYDROGENASE [NAD] SUBUNIT ALPHA, MITOCHONDRIAL"/>
    <property type="match status" value="1"/>
</dbReference>
<evidence type="ECO:0000259" key="3">
    <source>
        <dbReference type="SMART" id="SM01329"/>
    </source>
</evidence>
<comment type="caution">
    <text evidence="4">The sequence shown here is derived from an EMBL/GenBank/DDBJ whole genome shotgun (WGS) entry which is preliminary data.</text>
</comment>
<feature type="domain" description="Isopropylmalate dehydrogenase-like" evidence="3">
    <location>
        <begin position="12"/>
        <end position="356"/>
    </location>
</feature>
<reference evidence="4 5" key="1">
    <citation type="submission" date="2023-03" db="EMBL/GenBank/DDBJ databases">
        <title>Bacillus Genome Sequencing.</title>
        <authorList>
            <person name="Dunlap C."/>
        </authorList>
    </citation>
    <scope>NUCLEOTIDE SEQUENCE [LARGE SCALE GENOMIC DNA]</scope>
    <source>
        <strain evidence="4 5">B-4107</strain>
    </source>
</reference>
<evidence type="ECO:0000256" key="2">
    <source>
        <dbReference type="ARBA" id="ARBA00023002"/>
    </source>
</evidence>
<dbReference type="PANTHER" id="PTHR11835">
    <property type="entry name" value="DECARBOXYLATING DEHYDROGENASES-ISOCITRATE, ISOPROPYLMALATE, TARTRATE"/>
    <property type="match status" value="1"/>
</dbReference>
<evidence type="ECO:0000313" key="4">
    <source>
        <dbReference type="EMBL" id="MED4129330.1"/>
    </source>
</evidence>
<dbReference type="SMART" id="SM01329">
    <property type="entry name" value="Iso_dh"/>
    <property type="match status" value="1"/>
</dbReference>
<keyword evidence="5" id="KW-1185">Reference proteome</keyword>
<dbReference type="Pfam" id="PF00180">
    <property type="entry name" value="Iso_dh"/>
    <property type="match status" value="1"/>
</dbReference>
<organism evidence="4 5">
    <name type="scientific">Shouchella miscanthi</name>
    <dbReference type="NCBI Taxonomy" id="2598861"/>
    <lineage>
        <taxon>Bacteria</taxon>
        <taxon>Bacillati</taxon>
        <taxon>Bacillota</taxon>
        <taxon>Bacilli</taxon>
        <taxon>Bacillales</taxon>
        <taxon>Bacillaceae</taxon>
        <taxon>Shouchella</taxon>
    </lineage>
</organism>
<dbReference type="InterPro" id="IPR019818">
    <property type="entry name" value="IsoCit/isopropylmalate_DH_CS"/>
</dbReference>
<dbReference type="Proteomes" id="UP001341820">
    <property type="component" value="Unassembled WGS sequence"/>
</dbReference>
<evidence type="ECO:0000256" key="1">
    <source>
        <dbReference type="ARBA" id="ARBA00007769"/>
    </source>
</evidence>
<sequence>MNEKEGGAVVLTLGVLHGDGIGYEIVESAKAIASAAALHAGVAVQWKTLQMGEEAIKQFGTSMPDETIAHLSELEGWLMGPHDSLSYPVELKELRNPSGELRHHFDLYANIRPIQSSPFVRGMIDEADLVIYRENTEGFYVDRNMFQGVGEMMVTPDVALTTGVFTRKAIERIAHAAFQKAQRRRKKVTIVHKANVIKLGSGFFLSLCREVGKQYPDVKVDDYHIDAMCAHLVRRMPDFDVIVTENMFGDILSDLAGELVGSLGLASSINASASKVMAQAAHGSAPDIAGKGIANPIGMIESTALLFEWLGEKQKDHGLQLLASIIREPVTATLKKGIATPDLGGQATTNEFTDHVINLMTEGKICK</sequence>
<dbReference type="InterPro" id="IPR024084">
    <property type="entry name" value="IsoPropMal-DH-like_dom"/>
</dbReference>